<name>A0A1V3JSB1_9PAST</name>
<dbReference type="OrthoDB" id="9922534at2"/>
<dbReference type="EMBL" id="MLHQ01000010">
    <property type="protein sequence ID" value="OOF59308.1"/>
    <property type="molecule type" value="Genomic_DNA"/>
</dbReference>
<protein>
    <submittedName>
        <fullName evidence="1">Uncharacterized protein</fullName>
    </submittedName>
</protein>
<dbReference type="STRING" id="1907939.BKL49_04335"/>
<evidence type="ECO:0000313" key="1">
    <source>
        <dbReference type="EMBL" id="OOF59308.1"/>
    </source>
</evidence>
<dbReference type="RefSeq" id="WP_077423401.1">
    <property type="nucleotide sequence ID" value="NZ_MLHQ01000010.1"/>
</dbReference>
<dbReference type="Proteomes" id="UP000188602">
    <property type="component" value="Unassembled WGS sequence"/>
</dbReference>
<reference evidence="1 2" key="1">
    <citation type="submission" date="2016-10" db="EMBL/GenBank/DDBJ databases">
        <title>Rodentibacter gen. nov. and new species.</title>
        <authorList>
            <person name="Christensen H."/>
        </authorList>
    </citation>
    <scope>NUCLEOTIDE SEQUENCE [LARGE SCALE GENOMIC DNA]</scope>
    <source>
        <strain evidence="1 2">Ac151</strain>
    </source>
</reference>
<accession>A0A1V3JSB1</accession>
<comment type="caution">
    <text evidence="1">The sequence shown here is derived from an EMBL/GenBank/DDBJ whole genome shotgun (WGS) entry which is preliminary data.</text>
</comment>
<sequence length="59" mass="7220">MKFKFLGVFKRLFNRLFQRKHQKTPARRPRAFSKNAWSYVSRGKPTAAEVIMWRLYDEQ</sequence>
<organism evidence="1 2">
    <name type="scientific">Rodentibacter myodis</name>
    <dbReference type="NCBI Taxonomy" id="1907939"/>
    <lineage>
        <taxon>Bacteria</taxon>
        <taxon>Pseudomonadati</taxon>
        <taxon>Pseudomonadota</taxon>
        <taxon>Gammaproteobacteria</taxon>
        <taxon>Pasteurellales</taxon>
        <taxon>Pasteurellaceae</taxon>
        <taxon>Rodentibacter</taxon>
    </lineage>
</organism>
<dbReference type="AlphaFoldDB" id="A0A1V3JSB1"/>
<proteinExistence type="predicted"/>
<evidence type="ECO:0000313" key="2">
    <source>
        <dbReference type="Proteomes" id="UP000188602"/>
    </source>
</evidence>
<gene>
    <name evidence="1" type="ORF">BKL49_04335</name>
</gene>
<keyword evidence="2" id="KW-1185">Reference proteome</keyword>